<protein>
    <submittedName>
        <fullName evidence="1">Uncharacterized protein</fullName>
    </submittedName>
</protein>
<dbReference type="EMBL" id="KV875097">
    <property type="protein sequence ID" value="OIW30312.1"/>
    <property type="molecule type" value="Genomic_DNA"/>
</dbReference>
<dbReference type="Proteomes" id="UP000182658">
    <property type="component" value="Unassembled WGS sequence"/>
</dbReference>
<sequence length="101" mass="11210">MPAPKMVCRARSSPRRHLVWCSSRRSSPSCLGIPLSGSTQSEGDQRVLCAEKRKPMHGYGSIQRRKEEVMTARARGKSSIRVTFDESAVARSWVSMSTVEG</sequence>
<accession>A0A1J7JKE7</accession>
<organism evidence="1 2">
    <name type="scientific">Coniochaeta ligniaria NRRL 30616</name>
    <dbReference type="NCBI Taxonomy" id="1408157"/>
    <lineage>
        <taxon>Eukaryota</taxon>
        <taxon>Fungi</taxon>
        <taxon>Dikarya</taxon>
        <taxon>Ascomycota</taxon>
        <taxon>Pezizomycotina</taxon>
        <taxon>Sordariomycetes</taxon>
        <taxon>Sordariomycetidae</taxon>
        <taxon>Coniochaetales</taxon>
        <taxon>Coniochaetaceae</taxon>
        <taxon>Coniochaeta</taxon>
    </lineage>
</organism>
<proteinExistence type="predicted"/>
<name>A0A1J7JKE7_9PEZI</name>
<gene>
    <name evidence="1" type="ORF">CONLIGDRAFT_363479</name>
</gene>
<evidence type="ECO:0000313" key="1">
    <source>
        <dbReference type="EMBL" id="OIW30312.1"/>
    </source>
</evidence>
<evidence type="ECO:0000313" key="2">
    <source>
        <dbReference type="Proteomes" id="UP000182658"/>
    </source>
</evidence>
<dbReference type="AlphaFoldDB" id="A0A1J7JKE7"/>
<dbReference type="InParanoid" id="A0A1J7JKE7"/>
<reference evidence="1 2" key="1">
    <citation type="submission" date="2016-10" db="EMBL/GenBank/DDBJ databases">
        <title>Draft genome sequence of Coniochaeta ligniaria NRRL30616, a lignocellulolytic fungus for bioabatement of inhibitors in plant biomass hydrolysates.</title>
        <authorList>
            <consortium name="DOE Joint Genome Institute"/>
            <person name="Jimenez D.J."/>
            <person name="Hector R.E."/>
            <person name="Riley R."/>
            <person name="Sun H."/>
            <person name="Grigoriev I.V."/>
            <person name="Van Elsas J.D."/>
            <person name="Nichols N.N."/>
        </authorList>
    </citation>
    <scope>NUCLEOTIDE SEQUENCE [LARGE SCALE GENOMIC DNA]</scope>
    <source>
        <strain evidence="1 2">NRRL 30616</strain>
    </source>
</reference>
<keyword evidence="2" id="KW-1185">Reference proteome</keyword>